<evidence type="ECO:0000256" key="1">
    <source>
        <dbReference type="ARBA" id="ARBA00008164"/>
    </source>
</evidence>
<accession>A0A1G8CPY8</accession>
<keyword evidence="5" id="KW-0645">Protease</keyword>
<dbReference type="SUPFAM" id="SSF117892">
    <property type="entry name" value="Band 7/SPFH domain"/>
    <property type="match status" value="1"/>
</dbReference>
<dbReference type="AlphaFoldDB" id="A0A1G8CPY8"/>
<dbReference type="GeneID" id="97142937"/>
<evidence type="ECO:0000259" key="3">
    <source>
        <dbReference type="SMART" id="SM00244"/>
    </source>
</evidence>
<dbReference type="Proteomes" id="UP000826616">
    <property type="component" value="Chromosome"/>
</dbReference>
<dbReference type="PANTHER" id="PTHR43327">
    <property type="entry name" value="STOMATIN-LIKE PROTEIN 2, MITOCHONDRIAL"/>
    <property type="match status" value="1"/>
</dbReference>
<dbReference type="Pfam" id="PF01145">
    <property type="entry name" value="Band_7"/>
    <property type="match status" value="1"/>
</dbReference>
<protein>
    <submittedName>
        <fullName evidence="5">Regulator of protease activity HflC, stomatin/prohibitin superfamily</fullName>
    </submittedName>
    <submittedName>
        <fullName evidence="4">SPFH/Band 7/PHB domain protein</fullName>
    </submittedName>
</protein>
<dbReference type="Proteomes" id="UP000198956">
    <property type="component" value="Unassembled WGS sequence"/>
</dbReference>
<dbReference type="EMBL" id="FNDE01000027">
    <property type="protein sequence ID" value="SDH47486.1"/>
    <property type="molecule type" value="Genomic_DNA"/>
</dbReference>
<reference evidence="5 6" key="1">
    <citation type="submission" date="2016-10" db="EMBL/GenBank/DDBJ databases">
        <authorList>
            <person name="de Groot N.N."/>
        </authorList>
    </citation>
    <scope>NUCLEOTIDE SEQUENCE [LARGE SCALE GENOMIC DNA]</scope>
    <source>
        <strain evidence="5 6">L 420-91</strain>
    </source>
</reference>
<dbReference type="InterPro" id="IPR001107">
    <property type="entry name" value="Band_7"/>
</dbReference>
<evidence type="ECO:0000256" key="2">
    <source>
        <dbReference type="SAM" id="Phobius"/>
    </source>
</evidence>
<gene>
    <name evidence="4" type="ORF">K3F53_16270</name>
    <name evidence="5" type="ORF">SAMN04489735_102718</name>
</gene>
<dbReference type="Gene3D" id="3.30.479.30">
    <property type="entry name" value="Band 7 domain"/>
    <property type="match status" value="1"/>
</dbReference>
<keyword evidence="7" id="KW-1185">Reference proteome</keyword>
<dbReference type="PRINTS" id="PR00721">
    <property type="entry name" value="STOMATIN"/>
</dbReference>
<name>A0A1G8CPY8_ANETH</name>
<keyword evidence="2" id="KW-0812">Transmembrane</keyword>
<dbReference type="RefSeq" id="WP_057897617.1">
    <property type="nucleotide sequence ID" value="NZ_CP080764.1"/>
</dbReference>
<keyword evidence="2" id="KW-1133">Transmembrane helix</keyword>
<dbReference type="GO" id="GO:0005886">
    <property type="term" value="C:plasma membrane"/>
    <property type="evidence" value="ECO:0007669"/>
    <property type="project" value="UniProtKB-ARBA"/>
</dbReference>
<evidence type="ECO:0000313" key="6">
    <source>
        <dbReference type="Proteomes" id="UP000198956"/>
    </source>
</evidence>
<dbReference type="PANTHER" id="PTHR43327:SF10">
    <property type="entry name" value="STOMATIN-LIKE PROTEIN 2, MITOCHONDRIAL"/>
    <property type="match status" value="1"/>
</dbReference>
<dbReference type="SMART" id="SM00244">
    <property type="entry name" value="PHB"/>
    <property type="match status" value="1"/>
</dbReference>
<proteinExistence type="inferred from homology"/>
<dbReference type="CDD" id="cd08829">
    <property type="entry name" value="SPFH_paraslipin"/>
    <property type="match status" value="1"/>
</dbReference>
<dbReference type="InterPro" id="IPR001972">
    <property type="entry name" value="Stomatin_HflK_fam"/>
</dbReference>
<keyword evidence="2" id="KW-0472">Membrane</keyword>
<evidence type="ECO:0000313" key="4">
    <source>
        <dbReference type="EMBL" id="QYY42384.1"/>
    </source>
</evidence>
<comment type="similarity">
    <text evidence="1">Belongs to the band 7/mec-2 family.</text>
</comment>
<evidence type="ECO:0000313" key="5">
    <source>
        <dbReference type="EMBL" id="SDH47486.1"/>
    </source>
</evidence>
<dbReference type="GO" id="GO:0008233">
    <property type="term" value="F:peptidase activity"/>
    <property type="evidence" value="ECO:0007669"/>
    <property type="project" value="UniProtKB-KW"/>
</dbReference>
<dbReference type="InterPro" id="IPR036013">
    <property type="entry name" value="Band_7/SPFH_dom_sf"/>
</dbReference>
<dbReference type="InterPro" id="IPR050710">
    <property type="entry name" value="Band7/mec-2_domain"/>
</dbReference>
<dbReference type="GO" id="GO:0006508">
    <property type="term" value="P:proteolysis"/>
    <property type="evidence" value="ECO:0007669"/>
    <property type="project" value="UniProtKB-KW"/>
</dbReference>
<dbReference type="EMBL" id="CP080764">
    <property type="protein sequence ID" value="QYY42384.1"/>
    <property type="molecule type" value="Genomic_DNA"/>
</dbReference>
<feature type="transmembrane region" description="Helical" evidence="2">
    <location>
        <begin position="6"/>
        <end position="30"/>
    </location>
</feature>
<organism evidence="5 6">
    <name type="scientific">Aneurinibacillus thermoaerophilus</name>
    <dbReference type="NCBI Taxonomy" id="143495"/>
    <lineage>
        <taxon>Bacteria</taxon>
        <taxon>Bacillati</taxon>
        <taxon>Bacillota</taxon>
        <taxon>Bacilli</taxon>
        <taxon>Bacillales</taxon>
        <taxon>Paenibacillaceae</taxon>
        <taxon>Aneurinibacillus group</taxon>
        <taxon>Aneurinibacillus</taxon>
    </lineage>
</organism>
<dbReference type="GO" id="GO:0098552">
    <property type="term" value="C:side of membrane"/>
    <property type="evidence" value="ECO:0007669"/>
    <property type="project" value="UniProtKB-ARBA"/>
</dbReference>
<dbReference type="FunFam" id="3.30.479.30:FF:000004">
    <property type="entry name" value="Putative membrane protease family, stomatin"/>
    <property type="match status" value="1"/>
</dbReference>
<feature type="domain" description="Band 7" evidence="3">
    <location>
        <begin position="25"/>
        <end position="183"/>
    </location>
</feature>
<keyword evidence="5" id="KW-0378">Hydrolase</keyword>
<sequence>MIVENLFPVLFAIIIIGVVVSLAFSSVQLVRQSEVRIVERLGKFQRELGSGLYFIVPILDRVVARWDMRTQIINSMPQPVITKDNVTMKIDTLIYYRITDAKAATYEINGLKEGIANLAVTALRNEIGNMNLDETLNSRDKINAALQIKMDEATNNWGVKVERVEMKEIIPPHDIEEAMKQEMTAEREKRAKILKAEGDRESAIKNAEGNKQKQILEAEGEMESRIRRAEGEAKAIELVAAAQKKQIYEVFSALKEVKADDSVIALRYIEALEKLAESDNKVFIPYEATGLMGSVGAVKDLLQSSQSNMRVDK</sequence>
<evidence type="ECO:0000313" key="7">
    <source>
        <dbReference type="Proteomes" id="UP000826616"/>
    </source>
</evidence>
<reference evidence="4 7" key="2">
    <citation type="submission" date="2021-08" db="EMBL/GenBank/DDBJ databases">
        <title>Complete genome sequence of the strain Aneurinibacillus thermoaerophilus CCM 8960.</title>
        <authorList>
            <person name="Musilova J."/>
            <person name="Kourilova X."/>
            <person name="Pernicova I."/>
            <person name="Bezdicek M."/>
            <person name="Lengerova M."/>
            <person name="Obruca S."/>
            <person name="Sedlar K."/>
        </authorList>
    </citation>
    <scope>NUCLEOTIDE SEQUENCE [LARGE SCALE GENOMIC DNA]</scope>
    <source>
        <strain evidence="4 7">CCM 8960</strain>
    </source>
</reference>